<proteinExistence type="predicted"/>
<sequence>MSSTQAGASSSGDAPNQSALVRLIKMASINATQSIAMPDLTLTLESWDKLKQMRRPEAYSLTQLVGLSDTELKREFLHCATRMYLMRKGWPAHPDYQRFTADPQVQTKLDTDSRERFEYLKGLKREIMKRAQGSDPKQQLELEDAWEGLRRDLRFEDVVETVAKEEIQHHSESGNLEAPTDISFASSSTDQALKNSTSRIVPGTIPDVPPSPLSYWIDLRPIEEAKADHLGHENRLLPEELPVPLSYWIDLRPIEDLAGLVLEVSPKPTSMSLELHPLDDFSPTR</sequence>
<accession>A0A166E7U0</accession>
<dbReference type="AlphaFoldDB" id="A0A166E7U0"/>
<organism evidence="1 2">
    <name type="scientific">Athelia psychrophila</name>
    <dbReference type="NCBI Taxonomy" id="1759441"/>
    <lineage>
        <taxon>Eukaryota</taxon>
        <taxon>Fungi</taxon>
        <taxon>Dikarya</taxon>
        <taxon>Basidiomycota</taxon>
        <taxon>Agaricomycotina</taxon>
        <taxon>Agaricomycetes</taxon>
        <taxon>Agaricomycetidae</taxon>
        <taxon>Atheliales</taxon>
        <taxon>Atheliaceae</taxon>
        <taxon>Athelia</taxon>
    </lineage>
</organism>
<evidence type="ECO:0000313" key="2">
    <source>
        <dbReference type="Proteomes" id="UP000076532"/>
    </source>
</evidence>
<dbReference type="Proteomes" id="UP000076532">
    <property type="component" value="Unassembled WGS sequence"/>
</dbReference>
<dbReference type="EMBL" id="KV417604">
    <property type="protein sequence ID" value="KZP15483.1"/>
    <property type="molecule type" value="Genomic_DNA"/>
</dbReference>
<evidence type="ECO:0000313" key="1">
    <source>
        <dbReference type="EMBL" id="KZP15483.1"/>
    </source>
</evidence>
<protein>
    <submittedName>
        <fullName evidence="1">Uncharacterized protein</fullName>
    </submittedName>
</protein>
<gene>
    <name evidence="1" type="ORF">FIBSPDRAFT_958823</name>
</gene>
<keyword evidence="2" id="KW-1185">Reference proteome</keyword>
<reference evidence="1 2" key="1">
    <citation type="journal article" date="2016" name="Mol. Biol. Evol.">
        <title>Comparative Genomics of Early-Diverging Mushroom-Forming Fungi Provides Insights into the Origins of Lignocellulose Decay Capabilities.</title>
        <authorList>
            <person name="Nagy L.G."/>
            <person name="Riley R."/>
            <person name="Tritt A."/>
            <person name="Adam C."/>
            <person name="Daum C."/>
            <person name="Floudas D."/>
            <person name="Sun H."/>
            <person name="Yadav J.S."/>
            <person name="Pangilinan J."/>
            <person name="Larsson K.H."/>
            <person name="Matsuura K."/>
            <person name="Barry K."/>
            <person name="Labutti K."/>
            <person name="Kuo R."/>
            <person name="Ohm R.A."/>
            <person name="Bhattacharya S.S."/>
            <person name="Shirouzu T."/>
            <person name="Yoshinaga Y."/>
            <person name="Martin F.M."/>
            <person name="Grigoriev I.V."/>
            <person name="Hibbett D.S."/>
        </authorList>
    </citation>
    <scope>NUCLEOTIDE SEQUENCE [LARGE SCALE GENOMIC DNA]</scope>
    <source>
        <strain evidence="1 2">CBS 109695</strain>
    </source>
</reference>
<name>A0A166E7U0_9AGAM</name>